<dbReference type="PANTHER" id="PTHR38372:SF2">
    <property type="entry name" value="DENTIN SIALOPHOSPHOPROTEIN-LIKE PROTEIN"/>
    <property type="match status" value="1"/>
</dbReference>
<feature type="compositionally biased region" description="Low complexity" evidence="1">
    <location>
        <begin position="321"/>
        <end position="349"/>
    </location>
</feature>
<feature type="region of interest" description="Disordered" evidence="1">
    <location>
        <begin position="57"/>
        <end position="186"/>
    </location>
</feature>
<proteinExistence type="predicted"/>
<sequence>MYVLEIGQQEFPFTAVPETGCEVLQAGSGQSTGSPGRARLVAQVQQKLILRRSLGEERGRMRARAEEAERKQGERRAVVLAPKKPGASKPVPGAAAPRATVIRRGTSEGSLLTLGGTGQPRLTSSASRPTVAVRQPTPPPPGSPRAAEAEDAARARPASAKRLRLPSPAPADAPLPKPRASAPGASAISQAVRTAAQTGSLRAVLLAGLGERPMSMAALRAFLPAAAAASGGAFQVPASRAALERAVRSVASLHPTGRYHLLAEGDRPIADEPAAPSGALSAETGSPSREDEASGSPEDAPAGPATARVAQGNGSSQSPEARPSTSSGSGRRGGKPPLSSSSSASRGLSAADEAWLDTVVEAGPRAVDPVATPEEFEAYQEEFNSKYETYFRLHQLIQASQSDFAAWKEALKDPNLPAGTREKVERKVEERWRKQAGQAQRWDAAFRILHEELEGIKSQLHRYVQTVEDAERMSV</sequence>
<accession>A0AAD9IM55</accession>
<dbReference type="EMBL" id="JASFZW010000004">
    <property type="protein sequence ID" value="KAK2078492.1"/>
    <property type="molecule type" value="Genomic_DNA"/>
</dbReference>
<name>A0AAD9IM55_PROWI</name>
<protein>
    <recommendedName>
        <fullName evidence="2">OCEL domain-containing protein</fullName>
    </recommendedName>
</protein>
<feature type="compositionally biased region" description="Basic and acidic residues" evidence="1">
    <location>
        <begin position="57"/>
        <end position="77"/>
    </location>
</feature>
<evidence type="ECO:0000313" key="4">
    <source>
        <dbReference type="Proteomes" id="UP001255856"/>
    </source>
</evidence>
<dbReference type="Pfam" id="PF07303">
    <property type="entry name" value="Occludin_ELL"/>
    <property type="match status" value="1"/>
</dbReference>
<gene>
    <name evidence="3" type="ORF">QBZ16_003332</name>
</gene>
<dbReference type="Proteomes" id="UP001255856">
    <property type="component" value="Unassembled WGS sequence"/>
</dbReference>
<feature type="compositionally biased region" description="Pro residues" evidence="1">
    <location>
        <begin position="167"/>
        <end position="177"/>
    </location>
</feature>
<comment type="caution">
    <text evidence="3">The sequence shown here is derived from an EMBL/GenBank/DDBJ whole genome shotgun (WGS) entry which is preliminary data.</text>
</comment>
<reference evidence="3" key="1">
    <citation type="submission" date="2021-01" db="EMBL/GenBank/DDBJ databases">
        <authorList>
            <person name="Eckstrom K.M.E."/>
        </authorList>
    </citation>
    <scope>NUCLEOTIDE SEQUENCE</scope>
    <source>
        <strain evidence="3">UVCC 0001</strain>
    </source>
</reference>
<evidence type="ECO:0000313" key="3">
    <source>
        <dbReference type="EMBL" id="KAK2078492.1"/>
    </source>
</evidence>
<dbReference type="SUPFAM" id="SSF144292">
    <property type="entry name" value="occludin/ELL-like"/>
    <property type="match status" value="1"/>
</dbReference>
<dbReference type="InterPro" id="IPR010844">
    <property type="entry name" value="Occludin_ELL"/>
</dbReference>
<evidence type="ECO:0000256" key="1">
    <source>
        <dbReference type="SAM" id="MobiDB-lite"/>
    </source>
</evidence>
<organism evidence="3 4">
    <name type="scientific">Prototheca wickerhamii</name>
    <dbReference type="NCBI Taxonomy" id="3111"/>
    <lineage>
        <taxon>Eukaryota</taxon>
        <taxon>Viridiplantae</taxon>
        <taxon>Chlorophyta</taxon>
        <taxon>core chlorophytes</taxon>
        <taxon>Trebouxiophyceae</taxon>
        <taxon>Chlorellales</taxon>
        <taxon>Chlorellaceae</taxon>
        <taxon>Prototheca</taxon>
    </lineage>
</organism>
<dbReference type="PROSITE" id="PS51980">
    <property type="entry name" value="OCEL"/>
    <property type="match status" value="1"/>
</dbReference>
<keyword evidence="4" id="KW-1185">Reference proteome</keyword>
<dbReference type="AlphaFoldDB" id="A0AAD9IM55"/>
<dbReference type="Gene3D" id="6.10.140.340">
    <property type="match status" value="1"/>
</dbReference>
<dbReference type="PANTHER" id="PTHR38372">
    <property type="entry name" value="DENTIN SIALOPHOSPHOPROTEIN-LIKE PROTEIN"/>
    <property type="match status" value="1"/>
</dbReference>
<evidence type="ECO:0000259" key="2">
    <source>
        <dbReference type="PROSITE" id="PS51980"/>
    </source>
</evidence>
<feature type="domain" description="OCEL" evidence="2">
    <location>
        <begin position="361"/>
        <end position="468"/>
    </location>
</feature>
<feature type="region of interest" description="Disordered" evidence="1">
    <location>
        <begin position="268"/>
        <end position="349"/>
    </location>
</feature>